<dbReference type="Gene3D" id="3.40.50.1440">
    <property type="entry name" value="Tubulin/FtsZ, GTPase domain"/>
    <property type="match status" value="1"/>
</dbReference>
<feature type="domain" description="Misato Segment II tubulin-like" evidence="4">
    <location>
        <begin position="18"/>
        <end position="130"/>
    </location>
</feature>
<dbReference type="InterPro" id="IPR049942">
    <property type="entry name" value="DML1/Misato"/>
</dbReference>
<dbReference type="SUPFAM" id="SSF52490">
    <property type="entry name" value="Tubulin nucleotide-binding domain-like"/>
    <property type="match status" value="1"/>
</dbReference>
<organism evidence="6 7">
    <name type="scientific">Tegillarca granosa</name>
    <name type="common">Malaysian cockle</name>
    <name type="synonym">Anadara granosa</name>
    <dbReference type="NCBI Taxonomy" id="220873"/>
    <lineage>
        <taxon>Eukaryota</taxon>
        <taxon>Metazoa</taxon>
        <taxon>Spiralia</taxon>
        <taxon>Lophotrochozoa</taxon>
        <taxon>Mollusca</taxon>
        <taxon>Bivalvia</taxon>
        <taxon>Autobranchia</taxon>
        <taxon>Pteriomorphia</taxon>
        <taxon>Arcoida</taxon>
        <taxon>Arcoidea</taxon>
        <taxon>Arcidae</taxon>
        <taxon>Tegillarca</taxon>
    </lineage>
</organism>
<dbReference type="Proteomes" id="UP001217089">
    <property type="component" value="Unassembled WGS sequence"/>
</dbReference>
<keyword evidence="3" id="KW-0496">Mitochondrion</keyword>
<dbReference type="InterPro" id="IPR036525">
    <property type="entry name" value="Tubulin/FtsZ_GTPase_sf"/>
</dbReference>
<evidence type="ECO:0000313" key="7">
    <source>
        <dbReference type="Proteomes" id="UP001217089"/>
    </source>
</evidence>
<comment type="similarity">
    <text evidence="2">Belongs to the misato family.</text>
</comment>
<evidence type="ECO:0000256" key="3">
    <source>
        <dbReference type="ARBA" id="ARBA00023128"/>
    </source>
</evidence>
<dbReference type="PANTHER" id="PTHR13391:SF0">
    <property type="entry name" value="PROTEIN MISATO HOMOLOG 1"/>
    <property type="match status" value="1"/>
</dbReference>
<evidence type="ECO:0000259" key="4">
    <source>
        <dbReference type="Pfam" id="PF10644"/>
    </source>
</evidence>
<protein>
    <recommendedName>
        <fullName evidence="8">Protein misato</fullName>
    </recommendedName>
</protein>
<evidence type="ECO:0000259" key="5">
    <source>
        <dbReference type="Pfam" id="PF14881"/>
    </source>
</evidence>
<evidence type="ECO:0000256" key="2">
    <source>
        <dbReference type="ARBA" id="ARBA00008507"/>
    </source>
</evidence>
<feature type="domain" description="DML1/Misato tubulin" evidence="5">
    <location>
        <begin position="178"/>
        <end position="363"/>
    </location>
</feature>
<reference evidence="6 7" key="1">
    <citation type="submission" date="2022-12" db="EMBL/GenBank/DDBJ databases">
        <title>Chromosome-level genome of Tegillarca granosa.</title>
        <authorList>
            <person name="Kim J."/>
        </authorList>
    </citation>
    <scope>NUCLEOTIDE SEQUENCE [LARGE SCALE GENOMIC DNA]</scope>
    <source>
        <strain evidence="6">Teg-2019</strain>
        <tissue evidence="6">Adductor muscle</tissue>
    </source>
</reference>
<evidence type="ECO:0000256" key="1">
    <source>
        <dbReference type="ARBA" id="ARBA00004173"/>
    </source>
</evidence>
<dbReference type="InterPro" id="IPR019605">
    <property type="entry name" value="Misato_II_tubulin-like"/>
</dbReference>
<dbReference type="Pfam" id="PF14881">
    <property type="entry name" value="Tubulin_3"/>
    <property type="match status" value="1"/>
</dbReference>
<evidence type="ECO:0008006" key="8">
    <source>
        <dbReference type="Google" id="ProtNLM"/>
    </source>
</evidence>
<gene>
    <name evidence="6" type="ORF">KUTeg_018513</name>
</gene>
<comment type="caution">
    <text evidence="6">The sequence shown here is derived from an EMBL/GenBank/DDBJ whole genome shotgun (WGS) entry which is preliminary data.</text>
</comment>
<dbReference type="EMBL" id="JARBDR010000903">
    <property type="protein sequence ID" value="KAJ8304930.1"/>
    <property type="molecule type" value="Genomic_DNA"/>
</dbReference>
<evidence type="ECO:0000313" key="6">
    <source>
        <dbReference type="EMBL" id="KAJ8304930.1"/>
    </source>
</evidence>
<accession>A0ABQ9EN08</accession>
<name>A0ABQ9EN08_TEGGR</name>
<dbReference type="InterPro" id="IPR029209">
    <property type="entry name" value="DML1/Misato_tubulin"/>
</dbReference>
<dbReference type="CDD" id="cd06060">
    <property type="entry name" value="misato"/>
    <property type="match status" value="1"/>
</dbReference>
<proteinExistence type="inferred from homology"/>
<sequence>MEKQRSLFSTSEKKMDTKEIVTLQIGHYSNFVGAHWWNIQESTFVYDPKKVHDKEVNHDILFREGQNLRGDVTYTPRLVAFDLKGSLNTLKIDGKLYEYNQQEDINWTGDVTLHQTSTTPKNVYLKDLEKEEEAYLKGNGNSSSIEDVEIKDSKDITDDISAGTSNQVFGKKFYELDEAVSVWSDYLRVHLHPKSTYIIEDFTHKNELSPFDIYGCGHSLMSNYDRNAEIEDRLHYFIEECDHLQGFHILIDTNDGFGGLGSDIVQYLQDEYSTKGLFTFGLTPSTLPDNTASLRANRILNSVITYSRCIHNSSLFSPLSLADSLWKTVGPSVQLPYLNYKSISYHSSAILAASLDNLTLPYRNLHQPIHIRDVTDNMQILGRKVVSLSTSLPFPLVEKSNLVDSIYSLEGKLPWYSVTPHVKNESDPFLQSSVIRGIPADRVKRPHEERQLYSSCQSLSDVLQIYLQDKYPSTNHSCCVLRDPCNVLTPFPHIFRQNINKYGQISTTNRHMYEGKKNSNITRFPL</sequence>
<keyword evidence="7" id="KW-1185">Reference proteome</keyword>
<dbReference type="PANTHER" id="PTHR13391">
    <property type="entry name" value="MITOCHONDRIAL DISTRIBUTION REGULATOR MISATO"/>
    <property type="match status" value="1"/>
</dbReference>
<comment type="subcellular location">
    <subcellularLocation>
        <location evidence="1">Mitochondrion</location>
    </subcellularLocation>
</comment>
<dbReference type="Pfam" id="PF10644">
    <property type="entry name" value="Misat_Tub_SegII"/>
    <property type="match status" value="1"/>
</dbReference>